<dbReference type="EMBL" id="SSTE01017061">
    <property type="protein sequence ID" value="KAA0040855.1"/>
    <property type="molecule type" value="Genomic_DNA"/>
</dbReference>
<evidence type="ECO:0000313" key="2">
    <source>
        <dbReference type="EMBL" id="KAA0040855.1"/>
    </source>
</evidence>
<proteinExistence type="predicted"/>
<reference evidence="4 5" key="1">
    <citation type="submission" date="2019-08" db="EMBL/GenBank/DDBJ databases">
        <title>Draft genome sequences of two oriental melons (Cucumis melo L. var makuwa).</title>
        <authorList>
            <person name="Kwon S.-Y."/>
        </authorList>
    </citation>
    <scope>NUCLEOTIDE SEQUENCE [LARGE SCALE GENOMIC DNA]</scope>
    <source>
        <strain evidence="5">cv. Chang Bougi</strain>
        <strain evidence="4">cv. SW 3</strain>
        <tissue evidence="2">Leaf</tissue>
    </source>
</reference>
<evidence type="ECO:0000313" key="3">
    <source>
        <dbReference type="EMBL" id="TYK17831.1"/>
    </source>
</evidence>
<dbReference type="AlphaFoldDB" id="A0A5A7THC5"/>
<evidence type="ECO:0000313" key="5">
    <source>
        <dbReference type="Proteomes" id="UP000321947"/>
    </source>
</evidence>
<dbReference type="EMBL" id="SSTD01007940">
    <property type="protein sequence ID" value="TYK17831.1"/>
    <property type="molecule type" value="Genomic_DNA"/>
</dbReference>
<gene>
    <name evidence="3" type="ORF">E5676_scaffold306G00850</name>
    <name evidence="2" type="ORF">E6C27_scaffold333G00820</name>
</gene>
<accession>A0A5A7THC5</accession>
<sequence>MKNKAGSSNGSRSDADGVFLVREEDEIHSHVTSMIEELLGELSRWKFHHKYQQESPPQIVTYHELQGHNFLQRNQSVFMFICGRGKDNHLTGNTPTPDIKDPKSGSLKTNDHLVMSRLINSMATDVGFLLGLNEKLDDVRGRIMSAKNLPSFREAYAEVQRYESRKHLMMPENGSSAFVNNHSPHQSKLDPKYSKCIFLGYASHQGGENMRKLEASDVKSFSVTHTSTITTEISSATINEPVFTESDHRSLKLHETKHLLFIREEERLPHTTNNANHQNQIHYLRILLKRCYLYGTFD</sequence>
<dbReference type="Proteomes" id="UP000321393">
    <property type="component" value="Unassembled WGS sequence"/>
</dbReference>
<comment type="caution">
    <text evidence="2">The sequence shown here is derived from an EMBL/GenBank/DDBJ whole genome shotgun (WGS) entry which is preliminary data.</text>
</comment>
<feature type="domain" description="Retroviral polymerase SH3-like" evidence="1">
    <location>
        <begin position="176"/>
        <end position="205"/>
    </location>
</feature>
<protein>
    <submittedName>
        <fullName evidence="2">RNA polymerase II C-terminal domain phosphatase-like 1</fullName>
    </submittedName>
</protein>
<dbReference type="Proteomes" id="UP000321947">
    <property type="component" value="Unassembled WGS sequence"/>
</dbReference>
<evidence type="ECO:0000259" key="1">
    <source>
        <dbReference type="Pfam" id="PF25597"/>
    </source>
</evidence>
<dbReference type="InterPro" id="IPR057670">
    <property type="entry name" value="SH3_retrovirus"/>
</dbReference>
<dbReference type="Pfam" id="PF25597">
    <property type="entry name" value="SH3_retrovirus"/>
    <property type="match status" value="1"/>
</dbReference>
<organism evidence="2 4">
    <name type="scientific">Cucumis melo var. makuwa</name>
    <name type="common">Oriental melon</name>
    <dbReference type="NCBI Taxonomy" id="1194695"/>
    <lineage>
        <taxon>Eukaryota</taxon>
        <taxon>Viridiplantae</taxon>
        <taxon>Streptophyta</taxon>
        <taxon>Embryophyta</taxon>
        <taxon>Tracheophyta</taxon>
        <taxon>Spermatophyta</taxon>
        <taxon>Magnoliopsida</taxon>
        <taxon>eudicotyledons</taxon>
        <taxon>Gunneridae</taxon>
        <taxon>Pentapetalae</taxon>
        <taxon>rosids</taxon>
        <taxon>fabids</taxon>
        <taxon>Cucurbitales</taxon>
        <taxon>Cucurbitaceae</taxon>
        <taxon>Benincaseae</taxon>
        <taxon>Cucumis</taxon>
    </lineage>
</organism>
<dbReference type="OrthoDB" id="1746033at2759"/>
<name>A0A5A7THC5_CUCMM</name>
<evidence type="ECO:0000313" key="4">
    <source>
        <dbReference type="Proteomes" id="UP000321393"/>
    </source>
</evidence>